<keyword evidence="1" id="KW-0472">Membrane</keyword>
<feature type="transmembrane region" description="Helical" evidence="1">
    <location>
        <begin position="132"/>
        <end position="165"/>
    </location>
</feature>
<dbReference type="Gene3D" id="1.25.40.10">
    <property type="entry name" value="Tetratricopeptide repeat domain"/>
    <property type="match status" value="1"/>
</dbReference>
<protein>
    <submittedName>
        <fullName evidence="2">Uncharacterized protein</fullName>
    </submittedName>
</protein>
<sequence>MAVRWRWRTRGGQIASALLAALAASFGGSTAICWFLLSEGVHSSPQVRVALTLASLVLCVPREFWAARSVCDLLSMCMFRVASLRSLVIPWGADAMEESVQCLSDCRLGAVCVAVLVLVVMGRRQLVSCDGLAFGALMALEAIVAGAPLAEALSGLCLAVAFVLPDPASEVSPQGRSSGRRWVSVPMLVLAVASFAIPGLQASSFAAGAPLPPAMRKAKAAVLCREAGKLRDLGQLPEAHQQYLRCMATWSSAATAYALAQLELESGRCGEASQRLQVLVQHHPRRVDMAADYGVALVCEGHYQDGVKVLEYQRELPGELSLHASNALGFAYAKLQLPQDALRVFLGALRRDPSRAELWNNAGVLAALRGATDQARKSFARAVLLGDAETHRQNLSVLQRQERARKDPALQLDFHLDLFFRQP</sequence>
<keyword evidence="1" id="KW-0812">Transmembrane</keyword>
<accession>A0A7S4GPZ5</accession>
<reference evidence="2" key="1">
    <citation type="submission" date="2021-01" db="EMBL/GenBank/DDBJ databases">
        <authorList>
            <person name="Corre E."/>
            <person name="Pelletier E."/>
            <person name="Niang G."/>
            <person name="Scheremetjew M."/>
            <person name="Finn R."/>
            <person name="Kale V."/>
            <person name="Holt S."/>
            <person name="Cochrane G."/>
            <person name="Meng A."/>
            <person name="Brown T."/>
            <person name="Cohen L."/>
        </authorList>
    </citation>
    <scope>NUCLEOTIDE SEQUENCE</scope>
    <source>
        <strain evidence="2">LB1974</strain>
    </source>
</reference>
<evidence type="ECO:0000256" key="1">
    <source>
        <dbReference type="SAM" id="Phobius"/>
    </source>
</evidence>
<keyword evidence="1" id="KW-1133">Transmembrane helix</keyword>
<gene>
    <name evidence="2" type="ORF">OMAR00294_LOCUS2391</name>
</gene>
<dbReference type="InterPro" id="IPR011990">
    <property type="entry name" value="TPR-like_helical_dom_sf"/>
</dbReference>
<feature type="transmembrane region" description="Helical" evidence="1">
    <location>
        <begin position="185"/>
        <end position="209"/>
    </location>
</feature>
<dbReference type="EMBL" id="HBJB01002922">
    <property type="protein sequence ID" value="CAE0843252.1"/>
    <property type="molecule type" value="Transcribed_RNA"/>
</dbReference>
<dbReference type="SMR" id="A0A7S4GPZ5"/>
<feature type="transmembrane region" description="Helical" evidence="1">
    <location>
        <begin position="99"/>
        <end position="120"/>
    </location>
</feature>
<name>A0A7S4GPZ5_OXYMA</name>
<dbReference type="SUPFAM" id="SSF48452">
    <property type="entry name" value="TPR-like"/>
    <property type="match status" value="1"/>
</dbReference>
<proteinExistence type="predicted"/>
<dbReference type="AlphaFoldDB" id="A0A7S4GPZ5"/>
<organism evidence="2">
    <name type="scientific">Oxyrrhis marina</name>
    <name type="common">Dinoflagellate</name>
    <dbReference type="NCBI Taxonomy" id="2969"/>
    <lineage>
        <taxon>Eukaryota</taxon>
        <taxon>Sar</taxon>
        <taxon>Alveolata</taxon>
        <taxon>Dinophyceae</taxon>
        <taxon>Oxyrrhinales</taxon>
        <taxon>Oxyrrhinaceae</taxon>
        <taxon>Oxyrrhis</taxon>
    </lineage>
</organism>
<evidence type="ECO:0000313" key="2">
    <source>
        <dbReference type="EMBL" id="CAE0843252.1"/>
    </source>
</evidence>